<protein>
    <submittedName>
        <fullName evidence="2">Uncharacterized protein</fullName>
    </submittedName>
</protein>
<keyword evidence="1" id="KW-0472">Membrane</keyword>
<proteinExistence type="predicted"/>
<reference evidence="2 3" key="1">
    <citation type="submission" date="2016-08" db="EMBL/GenBank/DDBJ databases">
        <authorList>
            <person name="Seilhamer J.J."/>
        </authorList>
    </citation>
    <scope>NUCLEOTIDE SEQUENCE [LARGE SCALE GENOMIC DNA]</scope>
    <source>
        <strain evidence="2 3">CCBAU 10071</strain>
    </source>
</reference>
<accession>A0A1C3WGB0</accession>
<organism evidence="2 3">
    <name type="scientific">Bradyrhizobium yuanmingense</name>
    <dbReference type="NCBI Taxonomy" id="108015"/>
    <lineage>
        <taxon>Bacteria</taxon>
        <taxon>Pseudomonadati</taxon>
        <taxon>Pseudomonadota</taxon>
        <taxon>Alphaproteobacteria</taxon>
        <taxon>Hyphomicrobiales</taxon>
        <taxon>Nitrobacteraceae</taxon>
        <taxon>Bradyrhizobium</taxon>
    </lineage>
</organism>
<evidence type="ECO:0000256" key="1">
    <source>
        <dbReference type="SAM" id="Phobius"/>
    </source>
</evidence>
<name>A0A1C3WGB0_9BRAD</name>
<dbReference type="EMBL" id="FMAE01000006">
    <property type="protein sequence ID" value="SCB38945.1"/>
    <property type="molecule type" value="Genomic_DNA"/>
</dbReference>
<evidence type="ECO:0000313" key="2">
    <source>
        <dbReference type="EMBL" id="SCB38945.1"/>
    </source>
</evidence>
<dbReference type="AlphaFoldDB" id="A0A1C3WGB0"/>
<evidence type="ECO:0000313" key="3">
    <source>
        <dbReference type="Proteomes" id="UP000183174"/>
    </source>
</evidence>
<dbReference type="Proteomes" id="UP000183174">
    <property type="component" value="Unassembled WGS sequence"/>
</dbReference>
<keyword evidence="1" id="KW-1133">Transmembrane helix</keyword>
<keyword evidence="1" id="KW-0812">Transmembrane</keyword>
<gene>
    <name evidence="2" type="ORF">GA0061099_100650</name>
</gene>
<feature type="transmembrane region" description="Helical" evidence="1">
    <location>
        <begin position="23"/>
        <end position="45"/>
    </location>
</feature>
<sequence length="48" mass="5421">MNSQNEMASHFDAEQQGFSTEDILWAVGIWSVILTLSPVIVFYMLMVA</sequence>